<dbReference type="EMBL" id="CP018092">
    <property type="protein sequence ID" value="ATS18186.1"/>
    <property type="molecule type" value="Genomic_DNA"/>
</dbReference>
<protein>
    <submittedName>
        <fullName evidence="2">Uncharacterized protein</fullName>
    </submittedName>
</protein>
<dbReference type="AlphaFoldDB" id="A0A2D2Q124"/>
<dbReference type="KEGG" id="slw:BRW62_04815"/>
<keyword evidence="1" id="KW-1133">Transmembrane helix</keyword>
<evidence type="ECO:0000313" key="2">
    <source>
        <dbReference type="EMBL" id="ATS18186.1"/>
    </source>
</evidence>
<accession>A0A2D2Q124</accession>
<reference evidence="2 3" key="1">
    <citation type="submission" date="2016-11" db="EMBL/GenBank/DDBJ databases">
        <title>Complete genome sequence of thermophilic cyanobacteria strain Synechococcus sp. PCC6715.</title>
        <authorList>
            <person name="Tang J."/>
            <person name="Daroch M."/>
            <person name="Liang Y."/>
            <person name="Jiang D."/>
            <person name="Shah M."/>
        </authorList>
    </citation>
    <scope>NUCLEOTIDE SEQUENCE [LARGE SCALE GENOMIC DNA]</scope>
    <source>
        <strain evidence="2 3">PCC 6715</strain>
    </source>
</reference>
<feature type="transmembrane region" description="Helical" evidence="1">
    <location>
        <begin position="120"/>
        <end position="143"/>
    </location>
</feature>
<dbReference type="OrthoDB" id="565198at2"/>
<name>A0A2D2Q124_PARLV</name>
<feature type="transmembrane region" description="Helical" evidence="1">
    <location>
        <begin position="40"/>
        <end position="63"/>
    </location>
</feature>
<gene>
    <name evidence="2" type="ORF">BRW62_04815</name>
</gene>
<dbReference type="RefSeq" id="WP_099798537.1">
    <property type="nucleotide sequence ID" value="NZ_CP018092.1"/>
</dbReference>
<evidence type="ECO:0000256" key="1">
    <source>
        <dbReference type="SAM" id="Phobius"/>
    </source>
</evidence>
<feature type="transmembrane region" description="Helical" evidence="1">
    <location>
        <begin position="12"/>
        <end position="34"/>
    </location>
</feature>
<evidence type="ECO:0000313" key="3">
    <source>
        <dbReference type="Proteomes" id="UP000231057"/>
    </source>
</evidence>
<keyword evidence="1" id="KW-0472">Membrane</keyword>
<organism evidence="2 3">
    <name type="scientific">Parathermosynechococcus lividus PCC 6715</name>
    <dbReference type="NCBI Taxonomy" id="1917166"/>
    <lineage>
        <taxon>Bacteria</taxon>
        <taxon>Bacillati</taxon>
        <taxon>Cyanobacteriota</taxon>
        <taxon>Cyanophyceae</taxon>
        <taxon>Acaryochloridales</taxon>
        <taxon>Thermosynechococcaceae</taxon>
        <taxon>Parathermosynechococcus</taxon>
    </lineage>
</organism>
<keyword evidence="1" id="KW-0812">Transmembrane</keyword>
<proteinExistence type="predicted"/>
<dbReference type="Proteomes" id="UP000231057">
    <property type="component" value="Chromosome"/>
</dbReference>
<sequence length="148" mass="16528">MPHKASPKADSTKFPLVLLALVVLGYILVGWHLSAYPWMWSAYACILAAILTVVVVWGTSNFFRSMQMGPRSVVTMLILSTIVTLFVNAFAIFSLIAILMSSETLVRIEMRAAGYRNWQIMIVIMQMAILGVFIGWTIGRYLLPQAIT</sequence>
<feature type="transmembrane region" description="Helical" evidence="1">
    <location>
        <begin position="75"/>
        <end position="100"/>
    </location>
</feature>
<reference evidence="3" key="2">
    <citation type="journal article" date="2022" name="Front. Microbiol.">
        <title>Comparative Genomic Analysis Revealed Distinct Molecular Components and Organization of CO2-Concentrating Mechanism in Thermophilic Cyanobacteria.</title>
        <authorList>
            <person name="Tang J."/>
            <person name="Zhou H."/>
            <person name="Yao D."/>
            <person name="Riaz S."/>
            <person name="You D."/>
            <person name="Klepacz-Smolka A."/>
            <person name="Daroch M."/>
        </authorList>
    </citation>
    <scope>NUCLEOTIDE SEQUENCE [LARGE SCALE GENOMIC DNA]</scope>
    <source>
        <strain evidence="3">PCC 6715</strain>
    </source>
</reference>
<keyword evidence="3" id="KW-1185">Reference proteome</keyword>